<dbReference type="NCBIfam" id="TIGR03696">
    <property type="entry name" value="Rhs_assc_core"/>
    <property type="match status" value="1"/>
</dbReference>
<feature type="domain" description="Teneurin-like YD-shell" evidence="2">
    <location>
        <begin position="73"/>
        <end position="182"/>
    </location>
</feature>
<dbReference type="PANTHER" id="PTHR32305">
    <property type="match status" value="1"/>
</dbReference>
<dbReference type="AlphaFoldDB" id="A0A1G2IAZ1"/>
<organism evidence="3 4">
    <name type="scientific">Candidatus Staskawiczbacteria bacterium RIFCSPLOWO2_01_FULL_37_25b</name>
    <dbReference type="NCBI Taxonomy" id="1802213"/>
    <lineage>
        <taxon>Bacteria</taxon>
        <taxon>Candidatus Staskawicziibacteriota</taxon>
    </lineage>
</organism>
<name>A0A1G2IAZ1_9BACT</name>
<dbReference type="InterPro" id="IPR056823">
    <property type="entry name" value="TEN-like_YD-shell"/>
</dbReference>
<protein>
    <recommendedName>
        <fullName evidence="2">Teneurin-like YD-shell domain-containing protein</fullName>
    </recommendedName>
</protein>
<dbReference type="Pfam" id="PF25023">
    <property type="entry name" value="TEN_YD-shell"/>
    <property type="match status" value="1"/>
</dbReference>
<dbReference type="PANTHER" id="PTHR32305:SF15">
    <property type="entry name" value="PROTEIN RHSA-RELATED"/>
    <property type="match status" value="1"/>
</dbReference>
<dbReference type="Proteomes" id="UP000178826">
    <property type="component" value="Unassembled WGS sequence"/>
</dbReference>
<comment type="caution">
    <text evidence="3">The sequence shown here is derived from an EMBL/GenBank/DDBJ whole genome shotgun (WGS) entry which is preliminary data.</text>
</comment>
<gene>
    <name evidence="3" type="ORF">A2998_02130</name>
</gene>
<dbReference type="EMBL" id="MHOZ01000047">
    <property type="protein sequence ID" value="OGZ71899.1"/>
    <property type="molecule type" value="Genomic_DNA"/>
</dbReference>
<dbReference type="InterPro" id="IPR022385">
    <property type="entry name" value="Rhs_assc_core"/>
</dbReference>
<dbReference type="Gene3D" id="2.180.10.10">
    <property type="entry name" value="RHS repeat-associated core"/>
    <property type="match status" value="1"/>
</dbReference>
<reference evidence="3 4" key="1">
    <citation type="journal article" date="2016" name="Nat. Commun.">
        <title>Thousands of microbial genomes shed light on interconnected biogeochemical processes in an aquifer system.</title>
        <authorList>
            <person name="Anantharaman K."/>
            <person name="Brown C.T."/>
            <person name="Hug L.A."/>
            <person name="Sharon I."/>
            <person name="Castelle C.J."/>
            <person name="Probst A.J."/>
            <person name="Thomas B.C."/>
            <person name="Singh A."/>
            <person name="Wilkins M.J."/>
            <person name="Karaoz U."/>
            <person name="Brodie E.L."/>
            <person name="Williams K.H."/>
            <person name="Hubbard S.S."/>
            <person name="Banfield J.F."/>
        </authorList>
    </citation>
    <scope>NUCLEOTIDE SEQUENCE [LARGE SCALE GENOMIC DNA]</scope>
</reference>
<proteinExistence type="predicted"/>
<evidence type="ECO:0000256" key="1">
    <source>
        <dbReference type="ARBA" id="ARBA00022737"/>
    </source>
</evidence>
<evidence type="ECO:0000313" key="4">
    <source>
        <dbReference type="Proteomes" id="UP000178826"/>
    </source>
</evidence>
<keyword evidence="1" id="KW-0677">Repeat</keyword>
<evidence type="ECO:0000313" key="3">
    <source>
        <dbReference type="EMBL" id="OGZ71899.1"/>
    </source>
</evidence>
<dbReference type="InterPro" id="IPR050708">
    <property type="entry name" value="T6SS_VgrG/RHS"/>
</dbReference>
<accession>A0A1G2IAZ1</accession>
<sequence length="410" mass="44737">MSAIIPNKPTNTRISYAYDYNGQRIKSATITNDSVDTTYYPTQFYNTSAADGAVKHIFANNLDIATIEGSGADTQIYFNLADQLQSSNVITDATGAIVETMDYYPFGKIRLDNKTTDFAEQRKYIGQEYDEDTGLNYLNARYYNSAIARFVSQDPIALATPEKLLQDPQQLNYYSYARNNPIIGSDPTGLLVFFMPGTQLGGGRDNYTISSQLEQNIHTVFPGQEIIPVNWEGSDTTQARQQGAQNLAKAIEDKINSSNVCEPINIVDHSHGRNAVAEYTRFSDAHQINTVIDIAGPILADNPYNESKVNNHINVYSNLDPVQIFAGDQLSASGATGAAVGSVFGLPGAGVGFAAGQLLKWGEFGIAGRQDSGAKNINATQQASWSPWLTHGSLLNNSSVWTKISKEIKK</sequence>
<evidence type="ECO:0000259" key="2">
    <source>
        <dbReference type="Pfam" id="PF25023"/>
    </source>
</evidence>